<keyword evidence="4" id="KW-0675">Receptor</keyword>
<dbReference type="Pfam" id="PF03975">
    <property type="entry name" value="CheD"/>
    <property type="match status" value="1"/>
</dbReference>
<organism evidence="4 5">
    <name type="scientific">Kolteria novifilia</name>
    <dbReference type="NCBI Taxonomy" id="2527975"/>
    <lineage>
        <taxon>Bacteria</taxon>
        <taxon>Pseudomonadati</taxon>
        <taxon>Planctomycetota</taxon>
        <taxon>Planctomycetia</taxon>
        <taxon>Kolteriales</taxon>
        <taxon>Kolteriaceae</taxon>
        <taxon>Kolteria</taxon>
    </lineage>
</organism>
<gene>
    <name evidence="3 4" type="primary">cheD</name>
    <name evidence="4" type="ORF">Pan216_56410</name>
</gene>
<dbReference type="RefSeq" id="WP_145264470.1">
    <property type="nucleotide sequence ID" value="NZ_CP036279.1"/>
</dbReference>
<dbReference type="PANTHER" id="PTHR35147:SF1">
    <property type="entry name" value="CHEMORECEPTOR GLUTAMINE DEAMIDASE CHED-RELATED"/>
    <property type="match status" value="1"/>
</dbReference>
<evidence type="ECO:0000256" key="1">
    <source>
        <dbReference type="ARBA" id="ARBA00022500"/>
    </source>
</evidence>
<dbReference type="Proteomes" id="UP000317093">
    <property type="component" value="Chromosome"/>
</dbReference>
<dbReference type="InterPro" id="IPR005659">
    <property type="entry name" value="Chemorcpt_Glu_NH3ase_CheD"/>
</dbReference>
<dbReference type="OrthoDB" id="9807202at2"/>
<comment type="similarity">
    <text evidence="3">Belongs to the CheD family.</text>
</comment>
<evidence type="ECO:0000256" key="2">
    <source>
        <dbReference type="ARBA" id="ARBA00022801"/>
    </source>
</evidence>
<accession>A0A518BCR4</accession>
<protein>
    <recommendedName>
        <fullName evidence="3">Probable chemoreceptor glutamine deamidase CheD</fullName>
        <ecNumber evidence="3">3.5.1.44</ecNumber>
    </recommendedName>
</protein>
<comment type="function">
    <text evidence="3">Probably deamidates glutamine residues to glutamate on methyl-accepting chemotaxis receptors (MCPs), playing an important role in chemotaxis.</text>
</comment>
<dbReference type="InterPro" id="IPR038592">
    <property type="entry name" value="CheD-like_sf"/>
</dbReference>
<dbReference type="HAMAP" id="MF_01440">
    <property type="entry name" value="CheD"/>
    <property type="match status" value="1"/>
</dbReference>
<reference evidence="4 5" key="1">
    <citation type="submission" date="2019-02" db="EMBL/GenBank/DDBJ databases">
        <title>Deep-cultivation of Planctomycetes and their phenomic and genomic characterization uncovers novel biology.</title>
        <authorList>
            <person name="Wiegand S."/>
            <person name="Jogler M."/>
            <person name="Boedeker C."/>
            <person name="Pinto D."/>
            <person name="Vollmers J."/>
            <person name="Rivas-Marin E."/>
            <person name="Kohn T."/>
            <person name="Peeters S.H."/>
            <person name="Heuer A."/>
            <person name="Rast P."/>
            <person name="Oberbeckmann S."/>
            <person name="Bunk B."/>
            <person name="Jeske O."/>
            <person name="Meyerdierks A."/>
            <person name="Storesund J.E."/>
            <person name="Kallscheuer N."/>
            <person name="Luecker S."/>
            <person name="Lage O.M."/>
            <person name="Pohl T."/>
            <person name="Merkel B.J."/>
            <person name="Hornburger P."/>
            <person name="Mueller R.-W."/>
            <person name="Bruemmer F."/>
            <person name="Labrenz M."/>
            <person name="Spormann A.M."/>
            <person name="Op den Camp H."/>
            <person name="Overmann J."/>
            <person name="Amann R."/>
            <person name="Jetten M.S.M."/>
            <person name="Mascher T."/>
            <person name="Medema M.H."/>
            <person name="Devos D.P."/>
            <person name="Kaster A.-K."/>
            <person name="Ovreas L."/>
            <person name="Rohde M."/>
            <person name="Galperin M.Y."/>
            <person name="Jogler C."/>
        </authorList>
    </citation>
    <scope>NUCLEOTIDE SEQUENCE [LARGE SCALE GENOMIC DNA]</scope>
    <source>
        <strain evidence="4 5">Pan216</strain>
    </source>
</reference>
<evidence type="ECO:0000256" key="3">
    <source>
        <dbReference type="HAMAP-Rule" id="MF_01440"/>
    </source>
</evidence>
<sequence>MAITGAKARIDYESVKIGELAVVRAPRVLRTILGSCIGLALYDGINKVAGLAHIVLPKSNGDHSLPGKFADTAVDALMAAMVSLGAKPRLVRAKIAGGASMFKTSASGRIGTLNAEAVREHLKQANVPLLAEEVGGERGRRMSLFADDGRVLVEIHGTESQAL</sequence>
<dbReference type="GO" id="GO:0006935">
    <property type="term" value="P:chemotaxis"/>
    <property type="evidence" value="ECO:0007669"/>
    <property type="project" value="UniProtKB-UniRule"/>
</dbReference>
<evidence type="ECO:0000313" key="4">
    <source>
        <dbReference type="EMBL" id="QDU64749.1"/>
    </source>
</evidence>
<comment type="catalytic activity">
    <reaction evidence="3">
        <text>L-glutaminyl-[protein] + H2O = L-glutamyl-[protein] + NH4(+)</text>
        <dbReference type="Rhea" id="RHEA:16441"/>
        <dbReference type="Rhea" id="RHEA-COMP:10207"/>
        <dbReference type="Rhea" id="RHEA-COMP:10208"/>
        <dbReference type="ChEBI" id="CHEBI:15377"/>
        <dbReference type="ChEBI" id="CHEBI:28938"/>
        <dbReference type="ChEBI" id="CHEBI:29973"/>
        <dbReference type="ChEBI" id="CHEBI:30011"/>
        <dbReference type="EC" id="3.5.1.44"/>
    </reaction>
</comment>
<dbReference type="AlphaFoldDB" id="A0A518BCR4"/>
<keyword evidence="1 3" id="KW-0145">Chemotaxis</keyword>
<dbReference type="EC" id="3.5.1.44" evidence="3"/>
<keyword evidence="5" id="KW-1185">Reference proteome</keyword>
<dbReference type="GO" id="GO:0050568">
    <property type="term" value="F:protein-glutamine glutaminase activity"/>
    <property type="evidence" value="ECO:0007669"/>
    <property type="project" value="UniProtKB-UniRule"/>
</dbReference>
<dbReference type="PANTHER" id="PTHR35147">
    <property type="entry name" value="CHEMORECEPTOR GLUTAMINE DEAMIDASE CHED-RELATED"/>
    <property type="match status" value="1"/>
</dbReference>
<dbReference type="Gene3D" id="3.30.1330.200">
    <property type="match status" value="1"/>
</dbReference>
<dbReference type="CDD" id="cd16352">
    <property type="entry name" value="CheD"/>
    <property type="match status" value="1"/>
</dbReference>
<dbReference type="KEGG" id="knv:Pan216_56410"/>
<dbReference type="InterPro" id="IPR011324">
    <property type="entry name" value="Cytotoxic_necrot_fac-like_cat"/>
</dbReference>
<name>A0A518BCR4_9BACT</name>
<evidence type="ECO:0000313" key="5">
    <source>
        <dbReference type="Proteomes" id="UP000317093"/>
    </source>
</evidence>
<proteinExistence type="inferred from homology"/>
<dbReference type="EMBL" id="CP036279">
    <property type="protein sequence ID" value="QDU64749.1"/>
    <property type="molecule type" value="Genomic_DNA"/>
</dbReference>
<keyword evidence="2 3" id="KW-0378">Hydrolase</keyword>
<dbReference type="SUPFAM" id="SSF64438">
    <property type="entry name" value="CNF1/YfiH-like putative cysteine hydrolases"/>
    <property type="match status" value="1"/>
</dbReference>